<sequence>MDHYIEIRVLPDPEFSGVQLLSALFAKLHRALGQRATGAIGVSFPDAGKTLGERLRLHGSVQELAALEQTGWLKGLRDYTAITEPLPVPAGAKHRIVRRVQVKSSAERLRRRAVNKGRMTEDEAAARIPYAVEKRTSLPYLPLRSLSNGQAFLLFVEHGPLQDKPVAGAFSSYGLSAAATIPWF</sequence>
<dbReference type="EMBL" id="CP025003">
    <property type="protein sequence ID" value="ATZ95747.1"/>
    <property type="molecule type" value="Genomic_DNA"/>
</dbReference>
<reference evidence="2" key="1">
    <citation type="journal article" date="2018" name="Genome Announc.">
        <title>Complete genome sequence of a Dickeya fangzhongdai type strain causing bleeding canker of pear tree trunks.</title>
        <authorList>
            <person name="Zhao Y."/>
            <person name="Tian Y."/>
            <person name="Li X."/>
            <person name="Hu B."/>
        </authorList>
    </citation>
    <scope>NUCLEOTIDE SEQUENCE [LARGE SCALE GENOMIC DNA]</scope>
    <source>
        <strain evidence="2">DSM 101947</strain>
    </source>
</reference>
<dbReference type="CDD" id="cd09739">
    <property type="entry name" value="Cas6_I-F"/>
    <property type="match status" value="1"/>
</dbReference>
<dbReference type="Gene3D" id="3.30.70.2540">
    <property type="entry name" value="CRISPR-associated endoribonuclease Cas6/Csy4"/>
    <property type="match status" value="1"/>
</dbReference>
<dbReference type="GO" id="GO:0004519">
    <property type="term" value="F:endonuclease activity"/>
    <property type="evidence" value="ECO:0007669"/>
    <property type="project" value="InterPro"/>
</dbReference>
<dbReference type="Proteomes" id="UP000231901">
    <property type="component" value="Chromosome"/>
</dbReference>
<organism evidence="1 2">
    <name type="scientific">Dickeya fangzhongdai</name>
    <dbReference type="NCBI Taxonomy" id="1778540"/>
    <lineage>
        <taxon>Bacteria</taxon>
        <taxon>Pseudomonadati</taxon>
        <taxon>Pseudomonadota</taxon>
        <taxon>Gammaproteobacteria</taxon>
        <taxon>Enterobacterales</taxon>
        <taxon>Pectobacteriaceae</taxon>
        <taxon>Dickeya</taxon>
    </lineage>
</organism>
<accession>A0A2K8QQE8</accession>
<evidence type="ECO:0000313" key="1">
    <source>
        <dbReference type="EMBL" id="ATZ95747.1"/>
    </source>
</evidence>
<dbReference type="InterPro" id="IPR013396">
    <property type="entry name" value="CRISPR-assoc_prot_Csy4"/>
</dbReference>
<protein>
    <submittedName>
        <fullName evidence="1">Type I-F CRISPR-associated endoribonuclease Cas6/Csy4</fullName>
    </submittedName>
</protein>
<dbReference type="NCBIfam" id="TIGR02563">
    <property type="entry name" value="cas_Csy4"/>
    <property type="match status" value="1"/>
</dbReference>
<dbReference type="GO" id="GO:0043571">
    <property type="term" value="P:maintenance of CRISPR repeat elements"/>
    <property type="evidence" value="ECO:0007669"/>
    <property type="project" value="InterPro"/>
</dbReference>
<proteinExistence type="predicted"/>
<keyword evidence="2" id="KW-1185">Reference proteome</keyword>
<name>A0A2K8QQE8_9GAMM</name>
<dbReference type="InterPro" id="IPR042564">
    <property type="entry name" value="CRISPR-Cas6/Csy4_sf"/>
</dbReference>
<dbReference type="KEGG" id="dfn:CVE23_18290"/>
<evidence type="ECO:0000313" key="2">
    <source>
        <dbReference type="Proteomes" id="UP000231901"/>
    </source>
</evidence>
<dbReference type="RefSeq" id="WP_100850093.1">
    <property type="nucleotide sequence ID" value="NZ_BMJF01000012.1"/>
</dbReference>
<gene>
    <name evidence="1" type="primary">cas6f</name>
    <name evidence="1" type="ORF">CVE23_18290</name>
</gene>
<dbReference type="GeneID" id="66566268"/>
<dbReference type="AlphaFoldDB" id="A0A2K8QQE8"/>
<dbReference type="Pfam" id="PF09618">
    <property type="entry name" value="Cas_Csy4"/>
    <property type="match status" value="1"/>
</dbReference>